<dbReference type="SUPFAM" id="SSF53756">
    <property type="entry name" value="UDP-Glycosyltransferase/glycogen phosphorylase"/>
    <property type="match status" value="1"/>
</dbReference>
<dbReference type="PANTHER" id="PTHR46401:SF2">
    <property type="entry name" value="GLYCOSYLTRANSFERASE WBBK-RELATED"/>
    <property type="match status" value="1"/>
</dbReference>
<dbReference type="CDD" id="cd03801">
    <property type="entry name" value="GT4_PimA-like"/>
    <property type="match status" value="1"/>
</dbReference>
<dbReference type="RefSeq" id="WP_114581107.1">
    <property type="nucleotide sequence ID" value="NZ_QPMH01000003.1"/>
</dbReference>
<evidence type="ECO:0000313" key="2">
    <source>
        <dbReference type="EMBL" id="RDD63156.1"/>
    </source>
</evidence>
<organism evidence="2 3">
    <name type="scientific">Ferruginivarius sediminum</name>
    <dbReference type="NCBI Taxonomy" id="2661937"/>
    <lineage>
        <taxon>Bacteria</taxon>
        <taxon>Pseudomonadati</taxon>
        <taxon>Pseudomonadota</taxon>
        <taxon>Alphaproteobacteria</taxon>
        <taxon>Rhodospirillales</taxon>
        <taxon>Rhodospirillaceae</taxon>
        <taxon>Ferruginivarius</taxon>
    </lineage>
</organism>
<dbReference type="EMBL" id="QPMH01000003">
    <property type="protein sequence ID" value="RDD63156.1"/>
    <property type="molecule type" value="Genomic_DNA"/>
</dbReference>
<gene>
    <name evidence="2" type="ORF">DRB17_05170</name>
</gene>
<keyword evidence="1 2" id="KW-0808">Transferase</keyword>
<dbReference type="Pfam" id="PF13692">
    <property type="entry name" value="Glyco_trans_1_4"/>
    <property type="match status" value="1"/>
</dbReference>
<comment type="caution">
    <text evidence="2">The sequence shown here is derived from an EMBL/GenBank/DDBJ whole genome shotgun (WGS) entry which is preliminary data.</text>
</comment>
<dbReference type="GO" id="GO:0009103">
    <property type="term" value="P:lipopolysaccharide biosynthetic process"/>
    <property type="evidence" value="ECO:0007669"/>
    <property type="project" value="TreeGrafter"/>
</dbReference>
<keyword evidence="3" id="KW-1185">Reference proteome</keyword>
<evidence type="ECO:0000313" key="3">
    <source>
        <dbReference type="Proteomes" id="UP000253941"/>
    </source>
</evidence>
<proteinExistence type="predicted"/>
<dbReference type="PANTHER" id="PTHR46401">
    <property type="entry name" value="GLYCOSYLTRANSFERASE WBBK-RELATED"/>
    <property type="match status" value="1"/>
</dbReference>
<reference evidence="2 3" key="1">
    <citation type="submission" date="2018-07" db="EMBL/GenBank/DDBJ databases">
        <title>Venubactetium sediminum gen. nov., sp. nov., isolated from a marine solar saltern.</title>
        <authorList>
            <person name="Wang S."/>
        </authorList>
    </citation>
    <scope>NUCLEOTIDE SEQUENCE [LARGE SCALE GENOMIC DNA]</scope>
    <source>
        <strain evidence="2 3">WD2A32</strain>
    </source>
</reference>
<name>A0A369TJS7_9PROT</name>
<dbReference type="AlphaFoldDB" id="A0A369TJS7"/>
<protein>
    <submittedName>
        <fullName evidence="2">Glycosyltransferase</fullName>
    </submittedName>
</protein>
<dbReference type="Gene3D" id="3.40.50.2000">
    <property type="entry name" value="Glycogen Phosphorylase B"/>
    <property type="match status" value="2"/>
</dbReference>
<evidence type="ECO:0000256" key="1">
    <source>
        <dbReference type="ARBA" id="ARBA00022679"/>
    </source>
</evidence>
<dbReference type="Proteomes" id="UP000253941">
    <property type="component" value="Unassembled WGS sequence"/>
</dbReference>
<sequence>MGEAGPACEELVILAPNYYPAIGGGAMYYKLLAQGLVDGGHVGRVEVLTEAHPGCPRTSAERGGRLVVRRAYPYRTGRPDKHWSRYPRYLIENLMFPGLLLRRWRPGSVLMVHSSFHLYPNTLRWVVALLRRFRSGGPVMICDVRDPRLPRRRFKELISYDRVVACSRLVERIMGRDDRIAWKLSHIPVLIETEQPSQAERQAALARHGLKPGGYVFWANGVSRLKNIEVALAAMRQVRARRPNLKLVVAGRCRDWDDSFARAQAEGVMAYIGSLDNREVLALDAEAALVLNVSEVESVPRGTLEAVAVGAPLLFPPNVPEFEAACPDHVADSRDAARLAAQILDAVEGRTPPACYPLEMHGNAWVLPQYAELFRAAMSPESGER</sequence>
<accession>A0A369TJS7</accession>
<dbReference type="GO" id="GO:0016757">
    <property type="term" value="F:glycosyltransferase activity"/>
    <property type="evidence" value="ECO:0007669"/>
    <property type="project" value="InterPro"/>
</dbReference>